<dbReference type="Pfam" id="PF00078">
    <property type="entry name" value="RVT_1"/>
    <property type="match status" value="1"/>
</dbReference>
<dbReference type="InterPro" id="IPR000477">
    <property type="entry name" value="RT_dom"/>
</dbReference>
<name>A0AA39RWR2_ACESA</name>
<dbReference type="Proteomes" id="UP001168877">
    <property type="component" value="Unassembled WGS sequence"/>
</dbReference>
<gene>
    <name evidence="5" type="ORF">LWI29_016517</name>
</gene>
<feature type="region of interest" description="Disordered" evidence="2">
    <location>
        <begin position="313"/>
        <end position="349"/>
    </location>
</feature>
<comment type="caution">
    <text evidence="5">The sequence shown here is derived from an EMBL/GenBank/DDBJ whole genome shotgun (WGS) entry which is preliminary data.</text>
</comment>
<evidence type="ECO:0000313" key="6">
    <source>
        <dbReference type="Proteomes" id="UP001168877"/>
    </source>
</evidence>
<reference evidence="5" key="2">
    <citation type="submission" date="2023-06" db="EMBL/GenBank/DDBJ databases">
        <authorList>
            <person name="Swenson N.G."/>
            <person name="Wegrzyn J.L."/>
            <person name="Mcevoy S.L."/>
        </authorList>
    </citation>
    <scope>NUCLEOTIDE SEQUENCE</scope>
    <source>
        <strain evidence="5">NS2018</strain>
        <tissue evidence="5">Leaf</tissue>
    </source>
</reference>
<dbReference type="PANTHER" id="PTHR46890">
    <property type="entry name" value="NON-LTR RETROLELEMENT REVERSE TRANSCRIPTASE-LIKE PROTEIN-RELATED"/>
    <property type="match status" value="1"/>
</dbReference>
<feature type="domain" description="Glabrous enhancer-binding protein-like DBD" evidence="4">
    <location>
        <begin position="242"/>
        <end position="310"/>
    </location>
</feature>
<evidence type="ECO:0000313" key="5">
    <source>
        <dbReference type="EMBL" id="KAK0581659.1"/>
    </source>
</evidence>
<sequence length="349" mass="39149">MFKVMGDVRDHVEKHDEAITKLQGEPRRGRQPAFVNDVYDGGEDTDDGQATIIGQDSWKRSTNQDDRAGKPTHVAPRPNQPFSTNGNAEKLASKGEACPSANVEGQIEDVPSLSNSELHHKKDVINAIQEFFRSGLLFKELNATIISLVPKVPNPSKMKDFRPISCCNTLYKIIAKIIANRIKPCLLDIINPSQSAFVAGRSIGDNILLTQELMRNYHKDVGCPKLALKFTKSTTQSLTTQSASSSSPITIDSQTFERINKFVNSKFSQSHIIDKLRKLRAKYRKQARTRSLIKTSHNQEIFNIAHKMWGRKMKPKEKKVEDPISSDDNNFNEKAEVEEEEEAMVTGNG</sequence>
<evidence type="ECO:0000259" key="3">
    <source>
        <dbReference type="Pfam" id="PF00078"/>
    </source>
</evidence>
<evidence type="ECO:0000259" key="4">
    <source>
        <dbReference type="Pfam" id="PF04504"/>
    </source>
</evidence>
<proteinExistence type="inferred from homology"/>
<organism evidence="5 6">
    <name type="scientific">Acer saccharum</name>
    <name type="common">Sugar maple</name>
    <dbReference type="NCBI Taxonomy" id="4024"/>
    <lineage>
        <taxon>Eukaryota</taxon>
        <taxon>Viridiplantae</taxon>
        <taxon>Streptophyta</taxon>
        <taxon>Embryophyta</taxon>
        <taxon>Tracheophyta</taxon>
        <taxon>Spermatophyta</taxon>
        <taxon>Magnoliopsida</taxon>
        <taxon>eudicotyledons</taxon>
        <taxon>Gunneridae</taxon>
        <taxon>Pentapetalae</taxon>
        <taxon>rosids</taxon>
        <taxon>malvids</taxon>
        <taxon>Sapindales</taxon>
        <taxon>Sapindaceae</taxon>
        <taxon>Hippocastanoideae</taxon>
        <taxon>Acereae</taxon>
        <taxon>Acer</taxon>
    </lineage>
</organism>
<feature type="compositionally biased region" description="Basic and acidic residues" evidence="2">
    <location>
        <begin position="57"/>
        <end position="69"/>
    </location>
</feature>
<evidence type="ECO:0000256" key="2">
    <source>
        <dbReference type="SAM" id="MobiDB-lite"/>
    </source>
</evidence>
<protein>
    <recommendedName>
        <fullName evidence="7">Reverse transcriptase domain-containing protein</fullName>
    </recommendedName>
</protein>
<keyword evidence="6" id="KW-1185">Reference proteome</keyword>
<dbReference type="InterPro" id="IPR053932">
    <property type="entry name" value="GeBP-like_DBD"/>
</dbReference>
<dbReference type="InterPro" id="IPR052343">
    <property type="entry name" value="Retrotransposon-Effector_Assoc"/>
</dbReference>
<dbReference type="PANTHER" id="PTHR46890:SF48">
    <property type="entry name" value="RNA-DIRECTED DNA POLYMERASE"/>
    <property type="match status" value="1"/>
</dbReference>
<feature type="compositionally biased region" description="Basic and acidic residues" evidence="2">
    <location>
        <begin position="19"/>
        <end position="28"/>
    </location>
</feature>
<dbReference type="EMBL" id="JAUESC010000384">
    <property type="protein sequence ID" value="KAK0581659.1"/>
    <property type="molecule type" value="Genomic_DNA"/>
</dbReference>
<evidence type="ECO:0008006" key="7">
    <source>
        <dbReference type="Google" id="ProtNLM"/>
    </source>
</evidence>
<reference evidence="5" key="1">
    <citation type="journal article" date="2022" name="Plant J.">
        <title>Strategies of tolerance reflected in two North American maple genomes.</title>
        <authorList>
            <person name="McEvoy S.L."/>
            <person name="Sezen U.U."/>
            <person name="Trouern-Trend A."/>
            <person name="McMahon S.M."/>
            <person name="Schaberg P.G."/>
            <person name="Yang J."/>
            <person name="Wegrzyn J.L."/>
            <person name="Swenson N.G."/>
        </authorList>
    </citation>
    <scope>NUCLEOTIDE SEQUENCE</scope>
    <source>
        <strain evidence="5">NS2018</strain>
    </source>
</reference>
<evidence type="ECO:0000256" key="1">
    <source>
        <dbReference type="ARBA" id="ARBA00010820"/>
    </source>
</evidence>
<feature type="region of interest" description="Disordered" evidence="2">
    <location>
        <begin position="19"/>
        <end position="100"/>
    </location>
</feature>
<dbReference type="AlphaFoldDB" id="A0AA39RWR2"/>
<accession>A0AA39RWR2</accession>
<dbReference type="Pfam" id="PF04504">
    <property type="entry name" value="GeBP-like_DBD"/>
    <property type="match status" value="1"/>
</dbReference>
<feature type="domain" description="Reverse transcriptase" evidence="3">
    <location>
        <begin position="153"/>
        <end position="211"/>
    </location>
</feature>
<comment type="similarity">
    <text evidence="1">Belongs to the GeBP family.</text>
</comment>